<evidence type="ECO:0000256" key="1">
    <source>
        <dbReference type="SAM" id="MobiDB-lite"/>
    </source>
</evidence>
<dbReference type="InterPro" id="IPR052171">
    <property type="entry name" value="NHEJ_LigD"/>
</dbReference>
<protein>
    <submittedName>
        <fullName evidence="3">ATP-dependent DNA ligase</fullName>
    </submittedName>
</protein>
<dbReference type="NCBIfam" id="TIGR02778">
    <property type="entry name" value="ligD_pol"/>
    <property type="match status" value="1"/>
</dbReference>
<dbReference type="EMBL" id="CP050177">
    <property type="protein sequence ID" value="QIQ01289.1"/>
    <property type="molecule type" value="Genomic_DNA"/>
</dbReference>
<proteinExistence type="predicted"/>
<evidence type="ECO:0000313" key="3">
    <source>
        <dbReference type="EMBL" id="QIQ01289.1"/>
    </source>
</evidence>
<dbReference type="AlphaFoldDB" id="A0A6G9GT91"/>
<keyword evidence="4" id="KW-1185">Reference proteome</keyword>
<feature type="domain" description="DNA ligase D polymerase" evidence="2">
    <location>
        <begin position="47"/>
        <end position="293"/>
    </location>
</feature>
<dbReference type="RefSeq" id="WP_167022999.1">
    <property type="nucleotide sequence ID" value="NZ_CP050177.1"/>
</dbReference>
<dbReference type="InterPro" id="IPR014145">
    <property type="entry name" value="LigD_pol_dom"/>
</dbReference>
<dbReference type="KEGG" id="slia:HA039_02340"/>
<gene>
    <name evidence="3" type="ORF">HA039_02340</name>
</gene>
<dbReference type="Pfam" id="PF21686">
    <property type="entry name" value="LigD_Prim-Pol"/>
    <property type="match status" value="1"/>
</dbReference>
<dbReference type="Proteomes" id="UP000501179">
    <property type="component" value="Chromosome"/>
</dbReference>
<name>A0A6G9GT91_9ACTN</name>
<evidence type="ECO:0000313" key="4">
    <source>
        <dbReference type="Proteomes" id="UP000501179"/>
    </source>
</evidence>
<evidence type="ECO:0000259" key="2">
    <source>
        <dbReference type="Pfam" id="PF21686"/>
    </source>
</evidence>
<keyword evidence="3" id="KW-0436">Ligase</keyword>
<feature type="region of interest" description="Disordered" evidence="1">
    <location>
        <begin position="295"/>
        <end position="319"/>
    </location>
</feature>
<dbReference type="PANTHER" id="PTHR42705">
    <property type="entry name" value="BIFUNCTIONAL NON-HOMOLOGOUS END JOINING PROTEIN LIGD"/>
    <property type="match status" value="1"/>
</dbReference>
<reference evidence="3 4" key="1">
    <citation type="submission" date="2020-03" db="EMBL/GenBank/DDBJ databases">
        <title>A novel species.</title>
        <authorList>
            <person name="Gao J."/>
        </authorList>
    </citation>
    <scope>NUCLEOTIDE SEQUENCE [LARGE SCALE GENOMIC DNA]</scope>
    <source>
        <strain evidence="3 4">QMT-12</strain>
    </source>
</reference>
<dbReference type="GO" id="GO:0016874">
    <property type="term" value="F:ligase activity"/>
    <property type="evidence" value="ECO:0007669"/>
    <property type="project" value="UniProtKB-KW"/>
</dbReference>
<sequence>MDVVGVKGAGATDSGATDSVRAGNRTVPIHRPAKVLFPATGDDTGLTKADLVEYYRSVAPYMLPELKGRPLMLERHPDGLDGPRFMQKNTPDGYPEWVRRAELAKKGGTVTHPVCDNTATLVFLADQACLTFHRWQSRADRPDAPDRLVFDLDPAEDTFEPVRRAATQLGELLGELRLPSALLTTGSRGLHVIVPLDGRSGFDEVRAFAGDVARTLAARDPDHLTTEVRTGARGGRLYLDIQRNGYAQTAVAPFSVRAREGAPVATPISWDQLADPRVTARRWTVRDVLDQARTRPWSQVPARGRSLTPARKLLQSLKP</sequence>
<dbReference type="Gene3D" id="3.90.920.10">
    <property type="entry name" value="DNA primase, PRIM domain"/>
    <property type="match status" value="1"/>
</dbReference>
<organism evidence="3 4">
    <name type="scientific">Streptomyces liangshanensis</name>
    <dbReference type="NCBI Taxonomy" id="2717324"/>
    <lineage>
        <taxon>Bacteria</taxon>
        <taxon>Bacillati</taxon>
        <taxon>Actinomycetota</taxon>
        <taxon>Actinomycetes</taxon>
        <taxon>Kitasatosporales</taxon>
        <taxon>Streptomycetaceae</taxon>
        <taxon>Streptomyces</taxon>
    </lineage>
</organism>
<dbReference type="PANTHER" id="PTHR42705:SF2">
    <property type="entry name" value="BIFUNCTIONAL NON-HOMOLOGOUS END JOINING PROTEIN LIGD"/>
    <property type="match status" value="1"/>
</dbReference>
<feature type="region of interest" description="Disordered" evidence="1">
    <location>
        <begin position="1"/>
        <end position="22"/>
    </location>
</feature>
<accession>A0A6G9GT91</accession>